<organism evidence="7 8">
    <name type="scientific">Dictyobacter formicarum</name>
    <dbReference type="NCBI Taxonomy" id="2778368"/>
    <lineage>
        <taxon>Bacteria</taxon>
        <taxon>Bacillati</taxon>
        <taxon>Chloroflexota</taxon>
        <taxon>Ktedonobacteria</taxon>
        <taxon>Ktedonobacterales</taxon>
        <taxon>Dictyobacteraceae</taxon>
        <taxon>Dictyobacter</taxon>
    </lineage>
</organism>
<comment type="caution">
    <text evidence="7">The sequence shown here is derived from an EMBL/GenBank/DDBJ whole genome shotgun (WGS) entry which is preliminary data.</text>
</comment>
<keyword evidence="3 6" id="KW-0812">Transmembrane</keyword>
<dbReference type="EMBL" id="BNJJ01000003">
    <property type="protein sequence ID" value="GHO83170.1"/>
    <property type="molecule type" value="Genomic_DNA"/>
</dbReference>
<feature type="transmembrane region" description="Helical" evidence="6">
    <location>
        <begin position="158"/>
        <end position="178"/>
    </location>
</feature>
<evidence type="ECO:0000256" key="1">
    <source>
        <dbReference type="ARBA" id="ARBA00004651"/>
    </source>
</evidence>
<evidence type="ECO:0000256" key="5">
    <source>
        <dbReference type="ARBA" id="ARBA00023136"/>
    </source>
</evidence>
<evidence type="ECO:0000256" key="6">
    <source>
        <dbReference type="SAM" id="Phobius"/>
    </source>
</evidence>
<dbReference type="Proteomes" id="UP000635565">
    <property type="component" value="Unassembled WGS sequence"/>
</dbReference>
<dbReference type="PANTHER" id="PTHR30250:SF11">
    <property type="entry name" value="O-ANTIGEN TRANSPORTER-RELATED"/>
    <property type="match status" value="1"/>
</dbReference>
<dbReference type="PANTHER" id="PTHR30250">
    <property type="entry name" value="PST FAMILY PREDICTED COLANIC ACID TRANSPORTER"/>
    <property type="match status" value="1"/>
</dbReference>
<comment type="subcellular location">
    <subcellularLocation>
        <location evidence="1">Cell membrane</location>
        <topology evidence="1">Multi-pass membrane protein</topology>
    </subcellularLocation>
</comment>
<reference evidence="7 8" key="1">
    <citation type="journal article" date="2021" name="Int. J. Syst. Evol. Microbiol.">
        <title>Reticulibacter mediterranei gen. nov., sp. nov., within the new family Reticulibacteraceae fam. nov., and Ktedonospora formicarum gen. nov., sp. nov., Ktedonobacter robiniae sp. nov., Dictyobacter formicarum sp. nov. and Dictyobacter arantiisoli sp. nov., belonging to the class Ktedonobacteria.</title>
        <authorList>
            <person name="Yabe S."/>
            <person name="Zheng Y."/>
            <person name="Wang C.M."/>
            <person name="Sakai Y."/>
            <person name="Abe K."/>
            <person name="Yokota A."/>
            <person name="Donadio S."/>
            <person name="Cavaletti L."/>
            <person name="Monciardini P."/>
        </authorList>
    </citation>
    <scope>NUCLEOTIDE SEQUENCE [LARGE SCALE GENOMIC DNA]</scope>
    <source>
        <strain evidence="7 8">SOSP1-9</strain>
    </source>
</reference>
<evidence type="ECO:0000256" key="3">
    <source>
        <dbReference type="ARBA" id="ARBA00022692"/>
    </source>
</evidence>
<proteinExistence type="predicted"/>
<gene>
    <name evidence="7" type="ORF">KSZ_11760</name>
</gene>
<evidence type="ECO:0008006" key="9">
    <source>
        <dbReference type="Google" id="ProtNLM"/>
    </source>
</evidence>
<feature type="transmembrane region" description="Helical" evidence="6">
    <location>
        <begin position="262"/>
        <end position="288"/>
    </location>
</feature>
<feature type="transmembrane region" description="Helical" evidence="6">
    <location>
        <begin position="12"/>
        <end position="39"/>
    </location>
</feature>
<feature type="transmembrane region" description="Helical" evidence="6">
    <location>
        <begin position="51"/>
        <end position="76"/>
    </location>
</feature>
<name>A0ABQ3VB37_9CHLR</name>
<sequence>MLKFFIHWFRANSVILINTSSLVGATAITSGLGFIYWWVAARWFPPEAIGIASASISAVTLLGNMSMLGLGTLLITELPRNSRQSGSMISTALLVVGALGVLVGCVFALIASHISTGFQPLGAEPIDTLTFAAGVGFSAITLVLDQALIGLLKGGLQFWRNAFFAVLKLAALLVVNWWPSNQPGMKIYATWMVSSGISLGLIAANVVLRRNWRSKSYRPRWYLLHKLGLAAIQHHMLNLTLLAPTQLLPVLVTFMLSARMNAWFYVAWMIACVIFIFPGALTTVLHATNAAQQTTLARKARLTIGISLLVALLANLVLQIGTQQILGIFGKAYANEAAWCLRLLILAAFPLTVKNHYISICRIQDRIMTAMIAMIPGGLLELGAAALGAHAYGLLGLSLGWIIAICIEAIFMFPTVYKVIRSVQPTMIQTQIEWATIQPVDVWQLDTRPLPTINMQESLWLAETLPIPAVQSGYSKETRQPSSFY</sequence>
<evidence type="ECO:0000256" key="4">
    <source>
        <dbReference type="ARBA" id="ARBA00022989"/>
    </source>
</evidence>
<feature type="transmembrane region" description="Helical" evidence="6">
    <location>
        <begin position="372"/>
        <end position="393"/>
    </location>
</feature>
<feature type="transmembrane region" description="Helical" evidence="6">
    <location>
        <begin position="88"/>
        <end position="111"/>
    </location>
</feature>
<evidence type="ECO:0000256" key="2">
    <source>
        <dbReference type="ARBA" id="ARBA00022475"/>
    </source>
</evidence>
<accession>A0ABQ3VB37</accession>
<feature type="transmembrane region" description="Helical" evidence="6">
    <location>
        <begin position="190"/>
        <end position="208"/>
    </location>
</feature>
<dbReference type="InterPro" id="IPR002797">
    <property type="entry name" value="Polysacc_synth"/>
</dbReference>
<keyword evidence="4 6" id="KW-1133">Transmembrane helix</keyword>
<dbReference type="InterPro" id="IPR050833">
    <property type="entry name" value="Poly_Biosynth_Transport"/>
</dbReference>
<feature type="transmembrane region" description="Helical" evidence="6">
    <location>
        <begin position="300"/>
        <end position="320"/>
    </location>
</feature>
<feature type="transmembrane region" description="Helical" evidence="6">
    <location>
        <begin position="131"/>
        <end position="151"/>
    </location>
</feature>
<keyword evidence="8" id="KW-1185">Reference proteome</keyword>
<feature type="transmembrane region" description="Helical" evidence="6">
    <location>
        <begin position="332"/>
        <end position="351"/>
    </location>
</feature>
<evidence type="ECO:0000313" key="8">
    <source>
        <dbReference type="Proteomes" id="UP000635565"/>
    </source>
</evidence>
<protein>
    <recommendedName>
        <fullName evidence="9">Polysaccharide biosynthesis protein C-terminal domain-containing protein</fullName>
    </recommendedName>
</protein>
<keyword evidence="2" id="KW-1003">Cell membrane</keyword>
<dbReference type="Pfam" id="PF01943">
    <property type="entry name" value="Polysacc_synt"/>
    <property type="match status" value="1"/>
</dbReference>
<keyword evidence="5 6" id="KW-0472">Membrane</keyword>
<evidence type="ECO:0000313" key="7">
    <source>
        <dbReference type="EMBL" id="GHO83170.1"/>
    </source>
</evidence>
<feature type="transmembrane region" description="Helical" evidence="6">
    <location>
        <begin position="399"/>
        <end position="420"/>
    </location>
</feature>